<evidence type="ECO:0000313" key="2">
    <source>
        <dbReference type="EMBL" id="MBB6099357.1"/>
    </source>
</evidence>
<name>A0A841I106_9DEIO</name>
<keyword evidence="3" id="KW-1185">Reference proteome</keyword>
<sequence length="283" mass="30111">MNPLFRYIGAALAWSAPAVAAAAGTLSGTLEAPAGVQLKGTVVVACAYGPDGCDEQDTRTVVIGASGNRVTFSIGKLPERAFKLLAWKDVNGNGEMDDGDYLARLTDAAGNDVSVTAPRQKLVMRATVLGSAQPQTARAPASGEAGGLKALVGRWGSVGASTGGYYHNGKFSAGNGGGMWYEIRPDGTFQFSSYIETSLYTCKKSFFKYQTGKVEVRGDQVTLTTRSGRAKYEDSCNPSSSYEEPLVPDPVTYTWATRKHEGRTQLALREPKASNSLIFNLEP</sequence>
<dbReference type="RefSeq" id="WP_183988114.1">
    <property type="nucleotide sequence ID" value="NZ_JACHHG010000011.1"/>
</dbReference>
<dbReference type="InterPro" id="IPR018247">
    <property type="entry name" value="EF_Hand_1_Ca_BS"/>
</dbReference>
<feature type="chain" id="PRO_5032660831" evidence="1">
    <location>
        <begin position="23"/>
        <end position="283"/>
    </location>
</feature>
<evidence type="ECO:0000313" key="3">
    <source>
        <dbReference type="Proteomes" id="UP000569951"/>
    </source>
</evidence>
<dbReference type="PROSITE" id="PS00018">
    <property type="entry name" value="EF_HAND_1"/>
    <property type="match status" value="1"/>
</dbReference>
<organism evidence="2 3">
    <name type="scientific">Deinobacterium chartae</name>
    <dbReference type="NCBI Taxonomy" id="521158"/>
    <lineage>
        <taxon>Bacteria</taxon>
        <taxon>Thermotogati</taxon>
        <taxon>Deinococcota</taxon>
        <taxon>Deinococci</taxon>
        <taxon>Deinococcales</taxon>
        <taxon>Deinococcaceae</taxon>
        <taxon>Deinobacterium</taxon>
    </lineage>
</organism>
<protein>
    <submittedName>
        <fullName evidence="2">Uncharacterized protein</fullName>
    </submittedName>
</protein>
<keyword evidence="1" id="KW-0732">Signal</keyword>
<dbReference type="AlphaFoldDB" id="A0A841I106"/>
<feature type="signal peptide" evidence="1">
    <location>
        <begin position="1"/>
        <end position="22"/>
    </location>
</feature>
<accession>A0A841I106</accession>
<evidence type="ECO:0000256" key="1">
    <source>
        <dbReference type="SAM" id="SignalP"/>
    </source>
</evidence>
<comment type="caution">
    <text evidence="2">The sequence shown here is derived from an EMBL/GenBank/DDBJ whole genome shotgun (WGS) entry which is preliminary data.</text>
</comment>
<proteinExistence type="predicted"/>
<dbReference type="Proteomes" id="UP000569951">
    <property type="component" value="Unassembled WGS sequence"/>
</dbReference>
<dbReference type="EMBL" id="JACHHG010000011">
    <property type="protein sequence ID" value="MBB6099357.1"/>
    <property type="molecule type" value="Genomic_DNA"/>
</dbReference>
<gene>
    <name evidence="2" type="ORF">HNR42_002798</name>
</gene>
<reference evidence="2 3" key="1">
    <citation type="submission" date="2020-08" db="EMBL/GenBank/DDBJ databases">
        <title>Genomic Encyclopedia of Type Strains, Phase IV (KMG-IV): sequencing the most valuable type-strain genomes for metagenomic binning, comparative biology and taxonomic classification.</title>
        <authorList>
            <person name="Goeker M."/>
        </authorList>
    </citation>
    <scope>NUCLEOTIDE SEQUENCE [LARGE SCALE GENOMIC DNA]</scope>
    <source>
        <strain evidence="2 3">DSM 21458</strain>
    </source>
</reference>